<dbReference type="GO" id="GO:0008170">
    <property type="term" value="F:N-methyltransferase activity"/>
    <property type="evidence" value="ECO:0007669"/>
    <property type="project" value="UniProtKB-ARBA"/>
</dbReference>
<dbReference type="InterPro" id="IPR011990">
    <property type="entry name" value="TPR-like_helical_dom_sf"/>
</dbReference>
<dbReference type="PROSITE" id="PS50280">
    <property type="entry name" value="SET"/>
    <property type="match status" value="1"/>
</dbReference>
<dbReference type="Pfam" id="PF00856">
    <property type="entry name" value="SET"/>
    <property type="match status" value="1"/>
</dbReference>
<dbReference type="Pfam" id="PF01753">
    <property type="entry name" value="zf-MYND"/>
    <property type="match status" value="1"/>
</dbReference>
<keyword evidence="2 4" id="KW-0863">Zinc-finger</keyword>
<proteinExistence type="predicted"/>
<reference evidence="7" key="1">
    <citation type="submission" date="2022-01" db="EMBL/GenBank/DDBJ databases">
        <authorList>
            <person name="King R."/>
        </authorList>
    </citation>
    <scope>NUCLEOTIDE SEQUENCE</scope>
</reference>
<dbReference type="GO" id="GO:0008757">
    <property type="term" value="F:S-adenosylmethionine-dependent methyltransferase activity"/>
    <property type="evidence" value="ECO:0007669"/>
    <property type="project" value="UniProtKB-ARBA"/>
</dbReference>
<evidence type="ECO:0000313" key="8">
    <source>
        <dbReference type="Proteomes" id="UP001153620"/>
    </source>
</evidence>
<dbReference type="AlphaFoldDB" id="A0A9N9WVG2"/>
<evidence type="ECO:0000259" key="5">
    <source>
        <dbReference type="PROSITE" id="PS50280"/>
    </source>
</evidence>
<organism evidence="7 8">
    <name type="scientific">Chironomus riparius</name>
    <dbReference type="NCBI Taxonomy" id="315576"/>
    <lineage>
        <taxon>Eukaryota</taxon>
        <taxon>Metazoa</taxon>
        <taxon>Ecdysozoa</taxon>
        <taxon>Arthropoda</taxon>
        <taxon>Hexapoda</taxon>
        <taxon>Insecta</taxon>
        <taxon>Pterygota</taxon>
        <taxon>Neoptera</taxon>
        <taxon>Endopterygota</taxon>
        <taxon>Diptera</taxon>
        <taxon>Nematocera</taxon>
        <taxon>Chironomoidea</taxon>
        <taxon>Chironomidae</taxon>
        <taxon>Chironominae</taxon>
        <taxon>Chironomus</taxon>
    </lineage>
</organism>
<dbReference type="Proteomes" id="UP001153620">
    <property type="component" value="Chromosome 3"/>
</dbReference>
<evidence type="ECO:0000256" key="4">
    <source>
        <dbReference type="PROSITE-ProRule" id="PRU00134"/>
    </source>
</evidence>
<dbReference type="SUPFAM" id="SSF82199">
    <property type="entry name" value="SET domain"/>
    <property type="match status" value="1"/>
</dbReference>
<keyword evidence="8" id="KW-1185">Reference proteome</keyword>
<dbReference type="SUPFAM" id="SSF144232">
    <property type="entry name" value="HIT/MYND zinc finger-like"/>
    <property type="match status" value="1"/>
</dbReference>
<dbReference type="PANTHER" id="PTHR47111">
    <property type="entry name" value="BCDNA.LD29892"/>
    <property type="match status" value="1"/>
</dbReference>
<dbReference type="InterPro" id="IPR046341">
    <property type="entry name" value="SET_dom_sf"/>
</dbReference>
<accession>A0A9N9WVG2</accession>
<dbReference type="InterPro" id="IPR002893">
    <property type="entry name" value="Znf_MYND"/>
</dbReference>
<dbReference type="SUPFAM" id="SSF48452">
    <property type="entry name" value="TPR-like"/>
    <property type="match status" value="1"/>
</dbReference>
<gene>
    <name evidence="7" type="ORF">CHIRRI_LOCUS9858</name>
</gene>
<dbReference type="GO" id="GO:0008276">
    <property type="term" value="F:protein methyltransferase activity"/>
    <property type="evidence" value="ECO:0007669"/>
    <property type="project" value="UniProtKB-ARBA"/>
</dbReference>
<sequence length="518" mass="59637">MEHCLKSSAKSTKLREIGNKFYADKNFFDAILKYNESLCYAENGSDNMGLAYANRSAVYFEMKLYEKSLRNIELARANNYPEKNYEILKKRESKCQELMKNSLKTATDLSFFKLSYEPNKDYPSIANCLKLKSDKKYGRHIITNKALAVGDVIAIEEPVCTVLQEEFLYQRCSHCLKSNLLDLMPCSLCCQVMFCSNICLQNAYNSYHRFECPVSAIITTSFLNANMRMALRTFFCALAIFDDSLEKLMTFLTENNLNSILDCKAELNFKQKILAINSLIFDESIDVNVILFDELFQLNDKLKEMWISHRDEIITFLKKHTQIGSLNYHEIYGWPLKKGGLYDPEMENFKGTLAYRRGVSSFANGSYLFCSLVNHSCAPNVAKVFIDDKIIMIVQRPIKAGSQIFDNYGYSFTNIPREIRQMELQKHYRFTCNCEACSENFGLLPSLKVVDKIAFRHAKKSCQELANMTQKQAKQRIKEISGIIQKNFDNFPSVEICSLAESFQACMEIMLKPEILIP</sequence>
<evidence type="ECO:0000256" key="1">
    <source>
        <dbReference type="ARBA" id="ARBA00022723"/>
    </source>
</evidence>
<evidence type="ECO:0000259" key="6">
    <source>
        <dbReference type="PROSITE" id="PS50865"/>
    </source>
</evidence>
<dbReference type="PROSITE" id="PS50865">
    <property type="entry name" value="ZF_MYND_2"/>
    <property type="match status" value="1"/>
</dbReference>
<dbReference type="OrthoDB" id="5945798at2759"/>
<dbReference type="Gene3D" id="1.25.40.10">
    <property type="entry name" value="Tetratricopeptide repeat domain"/>
    <property type="match status" value="1"/>
</dbReference>
<protein>
    <submittedName>
        <fullName evidence="7">Uncharacterized protein</fullName>
    </submittedName>
</protein>
<feature type="domain" description="SET" evidence="5">
    <location>
        <begin position="127"/>
        <end position="409"/>
    </location>
</feature>
<dbReference type="InterPro" id="IPR001214">
    <property type="entry name" value="SET_dom"/>
</dbReference>
<dbReference type="PROSITE" id="PS01360">
    <property type="entry name" value="ZF_MYND_1"/>
    <property type="match status" value="1"/>
</dbReference>
<dbReference type="Gene3D" id="6.10.140.2220">
    <property type="match status" value="1"/>
</dbReference>
<dbReference type="PANTHER" id="PTHR47111:SF1">
    <property type="entry name" value="SET AND MYND DOMAIN-CONTAINING PROTEIN 4"/>
    <property type="match status" value="1"/>
</dbReference>
<reference evidence="7" key="2">
    <citation type="submission" date="2022-10" db="EMBL/GenBank/DDBJ databases">
        <authorList>
            <consortium name="ENA_rothamsted_submissions"/>
            <consortium name="culmorum"/>
            <person name="King R."/>
        </authorList>
    </citation>
    <scope>NUCLEOTIDE SEQUENCE</scope>
</reference>
<keyword evidence="3" id="KW-0862">Zinc</keyword>
<keyword evidence="1" id="KW-0479">Metal-binding</keyword>
<dbReference type="GO" id="GO:0008270">
    <property type="term" value="F:zinc ion binding"/>
    <property type="evidence" value="ECO:0007669"/>
    <property type="project" value="UniProtKB-KW"/>
</dbReference>
<dbReference type="EMBL" id="OU895879">
    <property type="protein sequence ID" value="CAG9807006.1"/>
    <property type="molecule type" value="Genomic_DNA"/>
</dbReference>
<evidence type="ECO:0000256" key="3">
    <source>
        <dbReference type="ARBA" id="ARBA00022833"/>
    </source>
</evidence>
<dbReference type="Gene3D" id="2.170.270.10">
    <property type="entry name" value="SET domain"/>
    <property type="match status" value="2"/>
</dbReference>
<name>A0A9N9WVG2_9DIPT</name>
<evidence type="ECO:0000313" key="7">
    <source>
        <dbReference type="EMBL" id="CAG9807006.1"/>
    </source>
</evidence>
<dbReference type="Gene3D" id="1.10.220.160">
    <property type="match status" value="1"/>
</dbReference>
<evidence type="ECO:0000256" key="2">
    <source>
        <dbReference type="ARBA" id="ARBA00022771"/>
    </source>
</evidence>
<feature type="domain" description="MYND-type" evidence="6">
    <location>
        <begin position="172"/>
        <end position="212"/>
    </location>
</feature>